<evidence type="ECO:0000313" key="2">
    <source>
        <dbReference type="Proteomes" id="UP000245793"/>
    </source>
</evidence>
<keyword evidence="2" id="KW-1185">Reference proteome</keyword>
<proteinExistence type="predicted"/>
<sequence length="34" mass="3748">MSENLLSQAVLQDAPIDITAEANFIWSIANKLKC</sequence>
<evidence type="ECO:0000313" key="1">
    <source>
        <dbReference type="EMBL" id="PVY94638.1"/>
    </source>
</evidence>
<reference evidence="1 2" key="1">
    <citation type="submission" date="2018-04" db="EMBL/GenBank/DDBJ databases">
        <title>Genomic Encyclopedia of Type Strains, Phase IV (KMG-IV): sequencing the most valuable type-strain genomes for metagenomic binning, comparative biology and taxonomic classification.</title>
        <authorList>
            <person name="Goeker M."/>
        </authorList>
    </citation>
    <scope>NUCLEOTIDE SEQUENCE [LARGE SCALE GENOMIC DNA]</scope>
    <source>
        <strain evidence="1 2">DSM 20705</strain>
    </source>
</reference>
<comment type="caution">
    <text evidence="1">The sequence shown here is derived from an EMBL/GenBank/DDBJ whole genome shotgun (WGS) entry which is preliminary data.</text>
</comment>
<dbReference type="AlphaFoldDB" id="A0A2U1E3X2"/>
<dbReference type="Proteomes" id="UP000245793">
    <property type="component" value="Unassembled WGS sequence"/>
</dbReference>
<gene>
    <name evidence="1" type="ORF">C7381_104144</name>
</gene>
<organism evidence="1 2">
    <name type="scientific">Ezakiella coagulans</name>
    <dbReference type="NCBI Taxonomy" id="46507"/>
    <lineage>
        <taxon>Bacteria</taxon>
        <taxon>Bacillati</taxon>
        <taxon>Bacillota</taxon>
        <taxon>Tissierellia</taxon>
        <taxon>Ezakiella</taxon>
    </lineage>
</organism>
<accession>A0A2U1E3X2</accession>
<protein>
    <submittedName>
        <fullName evidence="1">Uncharacterized protein</fullName>
    </submittedName>
</protein>
<name>A0A2U1E3X2_9FIRM</name>
<dbReference type="EMBL" id="QEKV01000004">
    <property type="protein sequence ID" value="PVY94638.1"/>
    <property type="molecule type" value="Genomic_DNA"/>
</dbReference>